<keyword evidence="11" id="KW-1185">Reference proteome</keyword>
<comment type="catalytic activity">
    <reaction evidence="7">
        <text>(6S)-5,6,7,8-tetrahydrofolate + NADP(+) = 7,8-dihydrofolate + NADPH + H(+)</text>
        <dbReference type="Rhea" id="RHEA:15009"/>
        <dbReference type="ChEBI" id="CHEBI:15378"/>
        <dbReference type="ChEBI" id="CHEBI:57451"/>
        <dbReference type="ChEBI" id="CHEBI:57453"/>
        <dbReference type="ChEBI" id="CHEBI:57783"/>
        <dbReference type="ChEBI" id="CHEBI:58349"/>
        <dbReference type="EC" id="1.5.1.3"/>
    </reaction>
</comment>
<evidence type="ECO:0000256" key="5">
    <source>
        <dbReference type="ARBA" id="ARBA00022857"/>
    </source>
</evidence>
<evidence type="ECO:0000313" key="10">
    <source>
        <dbReference type="EMBL" id="GAA0459272.1"/>
    </source>
</evidence>
<dbReference type="InterPro" id="IPR017925">
    <property type="entry name" value="DHFR_CS"/>
</dbReference>
<dbReference type="PANTHER" id="PTHR48069:SF3">
    <property type="entry name" value="DIHYDROFOLATE REDUCTASE"/>
    <property type="match status" value="1"/>
</dbReference>
<evidence type="ECO:0000313" key="11">
    <source>
        <dbReference type="Proteomes" id="UP001500740"/>
    </source>
</evidence>
<keyword evidence="5 7" id="KW-0521">NADP</keyword>
<dbReference type="Proteomes" id="UP001500740">
    <property type="component" value="Unassembled WGS sequence"/>
</dbReference>
<evidence type="ECO:0000256" key="6">
    <source>
        <dbReference type="ARBA" id="ARBA00023002"/>
    </source>
</evidence>
<evidence type="ECO:0000256" key="1">
    <source>
        <dbReference type="ARBA" id="ARBA00004903"/>
    </source>
</evidence>
<evidence type="ECO:0000256" key="4">
    <source>
        <dbReference type="ARBA" id="ARBA00022563"/>
    </source>
</evidence>
<comment type="function">
    <text evidence="7">Key enzyme in folate metabolism. Catalyzes an essential reaction for de novo glycine and purine synthesis, and for DNA precursor synthesis.</text>
</comment>
<comment type="similarity">
    <text evidence="2 7 8">Belongs to the dihydrofolate reductase family.</text>
</comment>
<dbReference type="PRINTS" id="PR00070">
    <property type="entry name" value="DHFR"/>
</dbReference>
<name>A0ABN0ZUC1_9BACI</name>
<evidence type="ECO:0000259" key="9">
    <source>
        <dbReference type="PROSITE" id="PS51330"/>
    </source>
</evidence>
<feature type="domain" description="DHFR" evidence="9">
    <location>
        <begin position="2"/>
        <end position="159"/>
    </location>
</feature>
<dbReference type="EC" id="1.5.1.3" evidence="3 7"/>
<dbReference type="PIRSF" id="PIRSF000194">
    <property type="entry name" value="DHFR"/>
    <property type="match status" value="1"/>
</dbReference>
<dbReference type="InterPro" id="IPR001796">
    <property type="entry name" value="DHFR_dom"/>
</dbReference>
<dbReference type="SUPFAM" id="SSF53597">
    <property type="entry name" value="Dihydrofolate reductase-like"/>
    <property type="match status" value="1"/>
</dbReference>
<dbReference type="InterPro" id="IPR012259">
    <property type="entry name" value="DHFR"/>
</dbReference>
<keyword evidence="6 7" id="KW-0560">Oxidoreductase</keyword>
<protein>
    <recommendedName>
        <fullName evidence="3 7">Dihydrofolate reductase</fullName>
        <ecNumber evidence="3 7">1.5.1.3</ecNumber>
    </recommendedName>
</protein>
<evidence type="ECO:0000256" key="8">
    <source>
        <dbReference type="RuleBase" id="RU004474"/>
    </source>
</evidence>
<dbReference type="PROSITE" id="PS51330">
    <property type="entry name" value="DHFR_2"/>
    <property type="match status" value="1"/>
</dbReference>
<evidence type="ECO:0000256" key="2">
    <source>
        <dbReference type="ARBA" id="ARBA00009539"/>
    </source>
</evidence>
<dbReference type="CDD" id="cd00209">
    <property type="entry name" value="DHFR"/>
    <property type="match status" value="1"/>
</dbReference>
<dbReference type="PANTHER" id="PTHR48069">
    <property type="entry name" value="DIHYDROFOLATE REDUCTASE"/>
    <property type="match status" value="1"/>
</dbReference>
<dbReference type="PROSITE" id="PS00075">
    <property type="entry name" value="DHFR_1"/>
    <property type="match status" value="1"/>
</dbReference>
<dbReference type="EMBL" id="BAAACZ010000009">
    <property type="protein sequence ID" value="GAA0459272.1"/>
    <property type="molecule type" value="Genomic_DNA"/>
</dbReference>
<dbReference type="RefSeq" id="WP_343782580.1">
    <property type="nucleotide sequence ID" value="NZ_BAAACZ010000009.1"/>
</dbReference>
<dbReference type="Pfam" id="PF00186">
    <property type="entry name" value="DHFR_1"/>
    <property type="match status" value="1"/>
</dbReference>
<organism evidence="10 11">
    <name type="scientific">Alkalibacillus silvisoli</name>
    <dbReference type="NCBI Taxonomy" id="392823"/>
    <lineage>
        <taxon>Bacteria</taxon>
        <taxon>Bacillati</taxon>
        <taxon>Bacillota</taxon>
        <taxon>Bacilli</taxon>
        <taxon>Bacillales</taxon>
        <taxon>Bacillaceae</taxon>
        <taxon>Alkalibacillus</taxon>
    </lineage>
</organism>
<comment type="pathway">
    <text evidence="1 7">Cofactor biosynthesis; tetrahydrofolate biosynthesis; 5,6,7,8-tetrahydrofolate from 7,8-dihydrofolate: step 1/1.</text>
</comment>
<dbReference type="Gene3D" id="3.40.430.10">
    <property type="entry name" value="Dihydrofolate Reductase, subunit A"/>
    <property type="match status" value="1"/>
</dbReference>
<comment type="caution">
    <text evidence="10">The sequence shown here is derived from an EMBL/GenBank/DDBJ whole genome shotgun (WGS) entry which is preliminary data.</text>
</comment>
<keyword evidence="4 7" id="KW-0554">One-carbon metabolism</keyword>
<reference evidence="10 11" key="1">
    <citation type="journal article" date="2019" name="Int. J. Syst. Evol. Microbiol.">
        <title>The Global Catalogue of Microorganisms (GCM) 10K type strain sequencing project: providing services to taxonomists for standard genome sequencing and annotation.</title>
        <authorList>
            <consortium name="The Broad Institute Genomics Platform"/>
            <consortium name="The Broad Institute Genome Sequencing Center for Infectious Disease"/>
            <person name="Wu L."/>
            <person name="Ma J."/>
        </authorList>
    </citation>
    <scope>NUCLEOTIDE SEQUENCE [LARGE SCALE GENOMIC DNA]</scope>
    <source>
        <strain evidence="10 11">JCM 14193</strain>
    </source>
</reference>
<sequence>MKLSLIVAMDENQVIGYNNDMPWHLPNDLKYFKKVTTGSPVVMGRKTFESIGRPLPNRSNIIMTRNKNYTQSACTVIHDWDDLNEVINEEQAFIIGGSELFSKALEQVDYMYITRIHEEFKGDTYFPNVDWSKWKLVEERRGELDEKNEHEHTFKVYKRK</sequence>
<accession>A0ABN0ZUC1</accession>
<dbReference type="InterPro" id="IPR024072">
    <property type="entry name" value="DHFR-like_dom_sf"/>
</dbReference>
<evidence type="ECO:0000256" key="7">
    <source>
        <dbReference type="PIRNR" id="PIRNR000194"/>
    </source>
</evidence>
<proteinExistence type="inferred from homology"/>
<evidence type="ECO:0000256" key="3">
    <source>
        <dbReference type="ARBA" id="ARBA00012856"/>
    </source>
</evidence>
<gene>
    <name evidence="10" type="primary">dfrA</name>
    <name evidence="10" type="ORF">GCM10008935_13170</name>
</gene>